<dbReference type="Gene3D" id="3.40.50.20">
    <property type="match status" value="1"/>
</dbReference>
<dbReference type="NCBIfam" id="TIGR00768">
    <property type="entry name" value="rimK_fam"/>
    <property type="match status" value="1"/>
</dbReference>
<dbReference type="SUPFAM" id="SSF52440">
    <property type="entry name" value="PreATP-grasp domain"/>
    <property type="match status" value="1"/>
</dbReference>
<dbReference type="SUPFAM" id="SSF56059">
    <property type="entry name" value="Glutathione synthetase ATP-binding domain-like"/>
    <property type="match status" value="1"/>
</dbReference>
<organism evidence="6 7">
    <name type="scientific">Streptomyces blastmyceticus</name>
    <dbReference type="NCBI Taxonomy" id="68180"/>
    <lineage>
        <taxon>Bacteria</taxon>
        <taxon>Bacillati</taxon>
        <taxon>Actinomycetota</taxon>
        <taxon>Actinomycetes</taxon>
        <taxon>Kitasatosporales</taxon>
        <taxon>Streptomycetaceae</taxon>
        <taxon>Streptomyces</taxon>
    </lineage>
</organism>
<dbReference type="InterPro" id="IPR013651">
    <property type="entry name" value="ATP-grasp_RimK-type"/>
</dbReference>
<dbReference type="PANTHER" id="PTHR21621:SF0">
    <property type="entry name" value="BETA-CITRYLGLUTAMATE SYNTHASE B-RELATED"/>
    <property type="match status" value="1"/>
</dbReference>
<evidence type="ECO:0000256" key="1">
    <source>
        <dbReference type="ARBA" id="ARBA00022723"/>
    </source>
</evidence>
<dbReference type="Gene3D" id="3.30.1490.20">
    <property type="entry name" value="ATP-grasp fold, A domain"/>
    <property type="match status" value="1"/>
</dbReference>
<evidence type="ECO:0000259" key="5">
    <source>
        <dbReference type="PROSITE" id="PS50975"/>
    </source>
</evidence>
<protein>
    <submittedName>
        <fullName evidence="6">Lysine biosynthesis protein LysX</fullName>
    </submittedName>
</protein>
<proteinExistence type="predicted"/>
<dbReference type="PROSITE" id="PS50975">
    <property type="entry name" value="ATP_GRASP"/>
    <property type="match status" value="1"/>
</dbReference>
<evidence type="ECO:0000313" key="7">
    <source>
        <dbReference type="Proteomes" id="UP001500063"/>
    </source>
</evidence>
<dbReference type="InterPro" id="IPR054562">
    <property type="entry name" value="LysX/ArgX_preATP_grasp"/>
</dbReference>
<dbReference type="Gene3D" id="3.30.470.20">
    <property type="entry name" value="ATP-grasp fold, B domain"/>
    <property type="match status" value="1"/>
</dbReference>
<keyword evidence="7" id="KW-1185">Reference proteome</keyword>
<dbReference type="Pfam" id="PF08443">
    <property type="entry name" value="RimK"/>
    <property type="match status" value="1"/>
</dbReference>
<dbReference type="InterPro" id="IPR004666">
    <property type="entry name" value="Rp_bS6_RimK/Lys_biosynth_LsyX"/>
</dbReference>
<dbReference type="PANTHER" id="PTHR21621">
    <property type="entry name" value="RIBOSOMAL PROTEIN S6 MODIFICATION PROTEIN"/>
    <property type="match status" value="1"/>
</dbReference>
<keyword evidence="1" id="KW-0479">Metal-binding</keyword>
<dbReference type="Proteomes" id="UP001500063">
    <property type="component" value="Unassembled WGS sequence"/>
</dbReference>
<evidence type="ECO:0000256" key="2">
    <source>
        <dbReference type="ARBA" id="ARBA00022741"/>
    </source>
</evidence>
<dbReference type="Pfam" id="PF22626">
    <property type="entry name" value="LysX_preATP_grasp"/>
    <property type="match status" value="1"/>
</dbReference>
<keyword evidence="3 4" id="KW-0067">ATP-binding</keyword>
<keyword evidence="2 4" id="KW-0547">Nucleotide-binding</keyword>
<accession>A0ABP3HJ43</accession>
<dbReference type="InterPro" id="IPR013815">
    <property type="entry name" value="ATP_grasp_subdomain_1"/>
</dbReference>
<comment type="caution">
    <text evidence="6">The sequence shown here is derived from an EMBL/GenBank/DDBJ whole genome shotgun (WGS) entry which is preliminary data.</text>
</comment>
<evidence type="ECO:0000313" key="6">
    <source>
        <dbReference type="EMBL" id="GAA0371456.1"/>
    </source>
</evidence>
<sequence length="292" mass="31702">MTTSTRPGPFAMLASRMRADEKRLLDAFERRGAHCEYVDSRASWSLLHAQRPPWRIVLNREIGHARALYAARALEAAGATVVNSAAATEVCGDKWQTSVALRRAGLPTPRTALALTPEAALDALEEIGYPAVVKPLVGSWGRLVTLLPDRRTAETVMEYIAALPAPQSHIVYVQELIAKPDRDIRMIVVGGEVLGATYRRGTQWRTNVARGATTEAFTPSPGMAELAVMAAKTVAADIAGVDLIESDDGEVVVLEVNHGVEFSGFQRAMGDRVDVADRIVEHLMTRSESCCE</sequence>
<dbReference type="InterPro" id="IPR016185">
    <property type="entry name" value="PreATP-grasp_dom_sf"/>
</dbReference>
<evidence type="ECO:0000256" key="4">
    <source>
        <dbReference type="PROSITE-ProRule" id="PRU00409"/>
    </source>
</evidence>
<dbReference type="EMBL" id="BAAABW010000028">
    <property type="protein sequence ID" value="GAA0371456.1"/>
    <property type="molecule type" value="Genomic_DNA"/>
</dbReference>
<name>A0ABP3HJ43_9ACTN</name>
<reference evidence="7" key="1">
    <citation type="journal article" date="2019" name="Int. J. Syst. Evol. Microbiol.">
        <title>The Global Catalogue of Microorganisms (GCM) 10K type strain sequencing project: providing services to taxonomists for standard genome sequencing and annotation.</title>
        <authorList>
            <consortium name="The Broad Institute Genomics Platform"/>
            <consortium name="The Broad Institute Genome Sequencing Center for Infectious Disease"/>
            <person name="Wu L."/>
            <person name="Ma J."/>
        </authorList>
    </citation>
    <scope>NUCLEOTIDE SEQUENCE [LARGE SCALE GENOMIC DNA]</scope>
    <source>
        <strain evidence="7">JCM 4565</strain>
    </source>
</reference>
<dbReference type="InterPro" id="IPR011761">
    <property type="entry name" value="ATP-grasp"/>
</dbReference>
<gene>
    <name evidence="6" type="primary">lysX_2</name>
    <name evidence="6" type="ORF">GCM10010319_56910</name>
</gene>
<evidence type="ECO:0000256" key="3">
    <source>
        <dbReference type="ARBA" id="ARBA00022840"/>
    </source>
</evidence>
<feature type="domain" description="ATP-grasp" evidence="5">
    <location>
        <begin position="98"/>
        <end position="284"/>
    </location>
</feature>